<dbReference type="Pfam" id="PF00139">
    <property type="entry name" value="Lectin_legB"/>
    <property type="match status" value="1"/>
</dbReference>
<dbReference type="Pfam" id="PF00069">
    <property type="entry name" value="Pkinase"/>
    <property type="match status" value="1"/>
</dbReference>
<evidence type="ECO:0000256" key="13">
    <source>
        <dbReference type="ARBA" id="ARBA00023136"/>
    </source>
</evidence>
<keyword evidence="14" id="KW-0675">Receptor</keyword>
<keyword evidence="8" id="KW-0430">Lectin</keyword>
<evidence type="ECO:0000256" key="16">
    <source>
        <dbReference type="SAM" id="MobiDB-lite"/>
    </source>
</evidence>
<dbReference type="SMART" id="SM00220">
    <property type="entry name" value="S_TKc"/>
    <property type="match status" value="1"/>
</dbReference>
<gene>
    <name evidence="19" type="ORF">O6P43_019202</name>
</gene>
<keyword evidence="10 19" id="KW-0418">Kinase</keyword>
<keyword evidence="13 17" id="KW-0472">Membrane</keyword>
<evidence type="ECO:0000256" key="11">
    <source>
        <dbReference type="ARBA" id="ARBA00022840"/>
    </source>
</evidence>
<evidence type="ECO:0000256" key="5">
    <source>
        <dbReference type="ARBA" id="ARBA00022679"/>
    </source>
</evidence>
<evidence type="ECO:0000256" key="12">
    <source>
        <dbReference type="ARBA" id="ARBA00022989"/>
    </source>
</evidence>
<feature type="region of interest" description="Disordered" evidence="16">
    <location>
        <begin position="621"/>
        <end position="658"/>
    </location>
</feature>
<dbReference type="SUPFAM" id="SSF49899">
    <property type="entry name" value="Concanavalin A-like lectins/glucanases"/>
    <property type="match status" value="1"/>
</dbReference>
<evidence type="ECO:0000256" key="7">
    <source>
        <dbReference type="ARBA" id="ARBA00022729"/>
    </source>
</evidence>
<comment type="similarity">
    <text evidence="2">Belongs to the leguminous lectin family.</text>
</comment>
<dbReference type="Proteomes" id="UP001163823">
    <property type="component" value="Chromosome 8"/>
</dbReference>
<dbReference type="PROSITE" id="PS00107">
    <property type="entry name" value="PROTEIN_KINASE_ATP"/>
    <property type="match status" value="1"/>
</dbReference>
<name>A0AAD7LHV4_QUISA</name>
<evidence type="ECO:0000256" key="15">
    <source>
        <dbReference type="PROSITE-ProRule" id="PRU10141"/>
    </source>
</evidence>
<dbReference type="EMBL" id="JARAOO010000008">
    <property type="protein sequence ID" value="KAJ7958475.1"/>
    <property type="molecule type" value="Genomic_DNA"/>
</dbReference>
<keyword evidence="20" id="KW-1185">Reference proteome</keyword>
<dbReference type="GO" id="GO:0016020">
    <property type="term" value="C:membrane"/>
    <property type="evidence" value="ECO:0007669"/>
    <property type="project" value="UniProtKB-SubCell"/>
</dbReference>
<protein>
    <submittedName>
        <fullName evidence="19">Kinase</fullName>
    </submittedName>
</protein>
<dbReference type="AlphaFoldDB" id="A0AAD7LHV4"/>
<proteinExistence type="inferred from homology"/>
<dbReference type="SUPFAM" id="SSF56112">
    <property type="entry name" value="Protein kinase-like (PK-like)"/>
    <property type="match status" value="1"/>
</dbReference>
<evidence type="ECO:0000256" key="14">
    <source>
        <dbReference type="ARBA" id="ARBA00023170"/>
    </source>
</evidence>
<dbReference type="GO" id="GO:0004672">
    <property type="term" value="F:protein kinase activity"/>
    <property type="evidence" value="ECO:0007669"/>
    <property type="project" value="InterPro"/>
</dbReference>
<keyword evidence="5" id="KW-0808">Transferase</keyword>
<dbReference type="GO" id="GO:0005524">
    <property type="term" value="F:ATP binding"/>
    <property type="evidence" value="ECO:0007669"/>
    <property type="project" value="UniProtKB-UniRule"/>
</dbReference>
<evidence type="ECO:0000256" key="17">
    <source>
        <dbReference type="SAM" id="Phobius"/>
    </source>
</evidence>
<dbReference type="FunFam" id="1.10.510.10:FF:000522">
    <property type="entry name" value="L-type lectin-domain containing receptor kinase IX.1"/>
    <property type="match status" value="1"/>
</dbReference>
<comment type="subcellular location">
    <subcellularLocation>
        <location evidence="1">Membrane</location>
        <topology evidence="1">Single-pass type I membrane protein</topology>
    </subcellularLocation>
</comment>
<evidence type="ECO:0000256" key="1">
    <source>
        <dbReference type="ARBA" id="ARBA00004479"/>
    </source>
</evidence>
<evidence type="ECO:0000256" key="10">
    <source>
        <dbReference type="ARBA" id="ARBA00022777"/>
    </source>
</evidence>
<evidence type="ECO:0000256" key="2">
    <source>
        <dbReference type="ARBA" id="ARBA00007606"/>
    </source>
</evidence>
<comment type="similarity">
    <text evidence="4">In the C-terminal section; belongs to the protein kinase superfamily. Ser/Thr protein kinase family.</text>
</comment>
<dbReference type="InterPro" id="IPR017441">
    <property type="entry name" value="Protein_kinase_ATP_BS"/>
</dbReference>
<dbReference type="PROSITE" id="PS00108">
    <property type="entry name" value="PROTEIN_KINASE_ST"/>
    <property type="match status" value="1"/>
</dbReference>
<dbReference type="KEGG" id="qsa:O6P43_019202"/>
<evidence type="ECO:0000256" key="3">
    <source>
        <dbReference type="ARBA" id="ARBA00008536"/>
    </source>
</evidence>
<comment type="similarity">
    <text evidence="3">In the N-terminal section; belongs to the leguminous lectin family.</text>
</comment>
<sequence>MLLIKLATFSQLCNLCCFLFCLLQFFAPFAYPLSFNIPRFESNATDIAYEGDAVASFQGIELNLDDLFRVGQATYVEPLHVWDSSSGNLTDFTCQFSFSVDRVNGSDGFAFFLAPVGFQIPPNSAAGHLGLFNYTTRAGVPGNPLVFVEFDTYPNEGFDPPVTHVGINNNTISSLTYARWDVDMNITTALITYNSTTENISVWWSKAGEPLSMGNSSLSYHIDLRKALPEYVTMGFTGATGLGSELHTIRSWQFSSTMNSKEKTLSRNSRKKQSSKTLVIVVAAVSSFVLFVIGVSMSWFFVKKWKRKNQSSKEFGDTSSSFDFDLERGAFPRRFYYQELVEATNGFADDRRLGQGGSGQVYKGTLSELGRLVAVKRIYVESEHSQKISINEVKIISRLIHRNLVQFIGWCQEKREFMLVYEYMPNGSLDTHLFGNKRTLPWNVRYKIALDLASALHYLHEDAEQCVLHRDIKSANVLLDTDFSTKLGDFGVAKLVDPQLRTQRTGVVGTYGYLAPEYFSHGRASKESDMFSFGVVALEIACGRRTLEDGGYHISLVRWVWELYISGNTLNAADQRLNMDFVECEMRSLLIVGLWCTNPNDKERPKAGQVMKVLQLEAPSPELPFDMHGSESAERQTQGQVDPIQSPLITTSLDHGGR</sequence>
<keyword evidence="6 17" id="KW-0812">Transmembrane</keyword>
<organism evidence="19 20">
    <name type="scientific">Quillaja saponaria</name>
    <name type="common">Soap bark tree</name>
    <dbReference type="NCBI Taxonomy" id="32244"/>
    <lineage>
        <taxon>Eukaryota</taxon>
        <taxon>Viridiplantae</taxon>
        <taxon>Streptophyta</taxon>
        <taxon>Embryophyta</taxon>
        <taxon>Tracheophyta</taxon>
        <taxon>Spermatophyta</taxon>
        <taxon>Magnoliopsida</taxon>
        <taxon>eudicotyledons</taxon>
        <taxon>Gunneridae</taxon>
        <taxon>Pentapetalae</taxon>
        <taxon>rosids</taxon>
        <taxon>fabids</taxon>
        <taxon>Fabales</taxon>
        <taxon>Quillajaceae</taxon>
        <taxon>Quillaja</taxon>
    </lineage>
</organism>
<dbReference type="CDD" id="cd06899">
    <property type="entry name" value="lectin_legume_LecRK_Arcelin_ConA"/>
    <property type="match status" value="1"/>
</dbReference>
<dbReference type="InterPro" id="IPR050528">
    <property type="entry name" value="L-type_Lectin-RKs"/>
</dbReference>
<dbReference type="Gene3D" id="1.10.510.10">
    <property type="entry name" value="Transferase(Phosphotransferase) domain 1"/>
    <property type="match status" value="1"/>
</dbReference>
<feature type="binding site" evidence="15">
    <location>
        <position position="376"/>
    </location>
    <ligand>
        <name>ATP</name>
        <dbReference type="ChEBI" id="CHEBI:30616"/>
    </ligand>
</feature>
<keyword evidence="7" id="KW-0732">Signal</keyword>
<keyword evidence="11 15" id="KW-0067">ATP-binding</keyword>
<dbReference type="GO" id="GO:0030246">
    <property type="term" value="F:carbohydrate binding"/>
    <property type="evidence" value="ECO:0007669"/>
    <property type="project" value="UniProtKB-KW"/>
</dbReference>
<keyword evidence="12 17" id="KW-1133">Transmembrane helix</keyword>
<dbReference type="InterPro" id="IPR001220">
    <property type="entry name" value="Legume_lectin_dom"/>
</dbReference>
<feature type="domain" description="Protein kinase" evidence="18">
    <location>
        <begin position="347"/>
        <end position="623"/>
    </location>
</feature>
<comment type="caution">
    <text evidence="19">The sequence shown here is derived from an EMBL/GenBank/DDBJ whole genome shotgun (WGS) entry which is preliminary data.</text>
</comment>
<reference evidence="19" key="1">
    <citation type="journal article" date="2023" name="Science">
        <title>Elucidation of the pathway for biosynthesis of saponin adjuvants from the soapbark tree.</title>
        <authorList>
            <person name="Reed J."/>
            <person name="Orme A."/>
            <person name="El-Demerdash A."/>
            <person name="Owen C."/>
            <person name="Martin L.B.B."/>
            <person name="Misra R.C."/>
            <person name="Kikuchi S."/>
            <person name="Rejzek M."/>
            <person name="Martin A.C."/>
            <person name="Harkess A."/>
            <person name="Leebens-Mack J."/>
            <person name="Louveau T."/>
            <person name="Stephenson M.J."/>
            <person name="Osbourn A."/>
        </authorList>
    </citation>
    <scope>NUCLEOTIDE SEQUENCE</scope>
    <source>
        <strain evidence="19">S10</strain>
    </source>
</reference>
<feature type="transmembrane region" description="Helical" evidence="17">
    <location>
        <begin position="278"/>
        <end position="302"/>
    </location>
</feature>
<dbReference type="Gene3D" id="2.60.120.200">
    <property type="match status" value="1"/>
</dbReference>
<evidence type="ECO:0000256" key="6">
    <source>
        <dbReference type="ARBA" id="ARBA00022692"/>
    </source>
</evidence>
<evidence type="ECO:0000256" key="8">
    <source>
        <dbReference type="ARBA" id="ARBA00022734"/>
    </source>
</evidence>
<dbReference type="InterPro" id="IPR013320">
    <property type="entry name" value="ConA-like_dom_sf"/>
</dbReference>
<evidence type="ECO:0000313" key="20">
    <source>
        <dbReference type="Proteomes" id="UP001163823"/>
    </source>
</evidence>
<evidence type="ECO:0000256" key="4">
    <source>
        <dbReference type="ARBA" id="ARBA00010217"/>
    </source>
</evidence>
<dbReference type="Gene3D" id="3.30.200.20">
    <property type="entry name" value="Phosphorylase Kinase, domain 1"/>
    <property type="match status" value="1"/>
</dbReference>
<evidence type="ECO:0000313" key="19">
    <source>
        <dbReference type="EMBL" id="KAJ7958475.1"/>
    </source>
</evidence>
<feature type="compositionally biased region" description="Polar residues" evidence="16">
    <location>
        <begin position="647"/>
        <end position="658"/>
    </location>
</feature>
<accession>A0AAD7LHV4</accession>
<dbReference type="InterPro" id="IPR008271">
    <property type="entry name" value="Ser/Thr_kinase_AS"/>
</dbReference>
<dbReference type="InterPro" id="IPR011009">
    <property type="entry name" value="Kinase-like_dom_sf"/>
</dbReference>
<evidence type="ECO:0000256" key="9">
    <source>
        <dbReference type="ARBA" id="ARBA00022741"/>
    </source>
</evidence>
<keyword evidence="9 15" id="KW-0547">Nucleotide-binding</keyword>
<feature type="transmembrane region" description="Helical" evidence="17">
    <location>
        <begin position="12"/>
        <end position="31"/>
    </location>
</feature>
<evidence type="ECO:0000259" key="18">
    <source>
        <dbReference type="PROSITE" id="PS50011"/>
    </source>
</evidence>
<dbReference type="PANTHER" id="PTHR27007">
    <property type="match status" value="1"/>
</dbReference>
<dbReference type="PROSITE" id="PS50011">
    <property type="entry name" value="PROTEIN_KINASE_DOM"/>
    <property type="match status" value="1"/>
</dbReference>
<dbReference type="InterPro" id="IPR000719">
    <property type="entry name" value="Prot_kinase_dom"/>
</dbReference>